<evidence type="ECO:0000313" key="3">
    <source>
        <dbReference type="Proteomes" id="UP000807025"/>
    </source>
</evidence>
<reference evidence="2" key="1">
    <citation type="submission" date="2020-11" db="EMBL/GenBank/DDBJ databases">
        <authorList>
            <consortium name="DOE Joint Genome Institute"/>
            <person name="Ahrendt S."/>
            <person name="Riley R."/>
            <person name="Andreopoulos W."/>
            <person name="Labutti K."/>
            <person name="Pangilinan J."/>
            <person name="Ruiz-Duenas F.J."/>
            <person name="Barrasa J.M."/>
            <person name="Sanchez-Garcia M."/>
            <person name="Camarero S."/>
            <person name="Miyauchi S."/>
            <person name="Serrano A."/>
            <person name="Linde D."/>
            <person name="Babiker R."/>
            <person name="Drula E."/>
            <person name="Ayuso-Fernandez I."/>
            <person name="Pacheco R."/>
            <person name="Padilla G."/>
            <person name="Ferreira P."/>
            <person name="Barriuso J."/>
            <person name="Kellner H."/>
            <person name="Castanera R."/>
            <person name="Alfaro M."/>
            <person name="Ramirez L."/>
            <person name="Pisabarro A.G."/>
            <person name="Kuo A."/>
            <person name="Tritt A."/>
            <person name="Lipzen A."/>
            <person name="He G."/>
            <person name="Yan M."/>
            <person name="Ng V."/>
            <person name="Cullen D."/>
            <person name="Martin F."/>
            <person name="Rosso M.-N."/>
            <person name="Henrissat B."/>
            <person name="Hibbett D."/>
            <person name="Martinez A.T."/>
            <person name="Grigoriev I.V."/>
        </authorList>
    </citation>
    <scope>NUCLEOTIDE SEQUENCE</scope>
    <source>
        <strain evidence="2">ATCC 90797</strain>
    </source>
</reference>
<comment type="caution">
    <text evidence="2">The sequence shown here is derived from an EMBL/GenBank/DDBJ whole genome shotgun (WGS) entry which is preliminary data.</text>
</comment>
<dbReference type="EMBL" id="MU154587">
    <property type="protein sequence ID" value="KAF9493325.1"/>
    <property type="molecule type" value="Genomic_DNA"/>
</dbReference>
<feature type="region of interest" description="Disordered" evidence="1">
    <location>
        <begin position="1"/>
        <end position="52"/>
    </location>
</feature>
<dbReference type="Proteomes" id="UP000807025">
    <property type="component" value="Unassembled WGS sequence"/>
</dbReference>
<keyword evidence="3" id="KW-1185">Reference proteome</keyword>
<evidence type="ECO:0000313" key="2">
    <source>
        <dbReference type="EMBL" id="KAF9493325.1"/>
    </source>
</evidence>
<protein>
    <submittedName>
        <fullName evidence="2">Uncharacterized protein</fullName>
    </submittedName>
</protein>
<gene>
    <name evidence="2" type="ORF">BDN71DRAFT_1450462</name>
</gene>
<accession>A0A9P5ZT76</accession>
<dbReference type="AlphaFoldDB" id="A0A9P5ZT76"/>
<proteinExistence type="predicted"/>
<name>A0A9P5ZT76_PLEER</name>
<sequence length="84" mass="8773">MAHSGQPLSTGNESSAAALPVSTHEPAGAPHTPLDERTPLPQSSQPVPQRLPLTTRAWKACRATVGKADNPKCAVPLIHLNCSC</sequence>
<feature type="compositionally biased region" description="Polar residues" evidence="1">
    <location>
        <begin position="1"/>
        <end position="15"/>
    </location>
</feature>
<organism evidence="2 3">
    <name type="scientific">Pleurotus eryngii</name>
    <name type="common">Boletus of the steppes</name>
    <dbReference type="NCBI Taxonomy" id="5323"/>
    <lineage>
        <taxon>Eukaryota</taxon>
        <taxon>Fungi</taxon>
        <taxon>Dikarya</taxon>
        <taxon>Basidiomycota</taxon>
        <taxon>Agaricomycotina</taxon>
        <taxon>Agaricomycetes</taxon>
        <taxon>Agaricomycetidae</taxon>
        <taxon>Agaricales</taxon>
        <taxon>Pleurotineae</taxon>
        <taxon>Pleurotaceae</taxon>
        <taxon>Pleurotus</taxon>
    </lineage>
</organism>
<evidence type="ECO:0000256" key="1">
    <source>
        <dbReference type="SAM" id="MobiDB-lite"/>
    </source>
</evidence>